<reference evidence="3 4" key="1">
    <citation type="submission" date="2024-01" db="EMBL/GenBank/DDBJ databases">
        <title>Comparative genomics of Cryptococcus and Kwoniella reveals pathogenesis evolution and contrasting modes of karyotype evolution via chromosome fusion or intercentromeric recombination.</title>
        <authorList>
            <person name="Coelho M.A."/>
            <person name="David-Palma M."/>
            <person name="Shea T."/>
            <person name="Bowers K."/>
            <person name="McGinley-Smith S."/>
            <person name="Mohammad A.W."/>
            <person name="Gnirke A."/>
            <person name="Yurkov A.M."/>
            <person name="Nowrousian M."/>
            <person name="Sun S."/>
            <person name="Cuomo C.A."/>
            <person name="Heitman J."/>
        </authorList>
    </citation>
    <scope>NUCLEOTIDE SEQUENCE [LARGE SCALE GENOMIC DNA]</scope>
    <source>
        <strain evidence="3 4">7685027</strain>
    </source>
</reference>
<proteinExistence type="predicted"/>
<evidence type="ECO:0000256" key="2">
    <source>
        <dbReference type="SAM" id="SignalP"/>
    </source>
</evidence>
<organism evidence="3 4">
    <name type="scientific">Cryptococcus decagattii</name>
    <dbReference type="NCBI Taxonomy" id="1859122"/>
    <lineage>
        <taxon>Eukaryota</taxon>
        <taxon>Fungi</taxon>
        <taxon>Dikarya</taxon>
        <taxon>Basidiomycota</taxon>
        <taxon>Agaricomycotina</taxon>
        <taxon>Tremellomycetes</taxon>
        <taxon>Tremellales</taxon>
        <taxon>Cryptococcaceae</taxon>
        <taxon>Cryptococcus</taxon>
        <taxon>Cryptococcus gattii species complex</taxon>
    </lineage>
</organism>
<keyword evidence="2" id="KW-0732">Signal</keyword>
<keyword evidence="1" id="KW-0812">Transmembrane</keyword>
<accession>A0ABZ2AU23</accession>
<feature type="chain" id="PRO_5046292623" evidence="2">
    <location>
        <begin position="24"/>
        <end position="68"/>
    </location>
</feature>
<evidence type="ECO:0000313" key="4">
    <source>
        <dbReference type="Proteomes" id="UP001432216"/>
    </source>
</evidence>
<keyword evidence="4" id="KW-1185">Reference proteome</keyword>
<dbReference type="Proteomes" id="UP001432216">
    <property type="component" value="Chromosome 4"/>
</dbReference>
<keyword evidence="1" id="KW-1133">Transmembrane helix</keyword>
<keyword evidence="1" id="KW-0472">Membrane</keyword>
<sequence length="68" mass="7109">MDLPGCFMMLVAIVLLILSLTLGASNGWSTPGFIAPLIISAIIPGILHLGIPHQAHSRNSSTINMAIS</sequence>
<gene>
    <name evidence="3" type="ORF">IAS62_002682</name>
</gene>
<evidence type="ECO:0000256" key="1">
    <source>
        <dbReference type="SAM" id="Phobius"/>
    </source>
</evidence>
<evidence type="ECO:0000313" key="3">
    <source>
        <dbReference type="EMBL" id="WVO21374.1"/>
    </source>
</evidence>
<feature type="signal peptide" evidence="2">
    <location>
        <begin position="1"/>
        <end position="23"/>
    </location>
</feature>
<name>A0ABZ2AU23_9TREE</name>
<dbReference type="EMBL" id="CP143809">
    <property type="protein sequence ID" value="WVO21374.1"/>
    <property type="molecule type" value="Genomic_DNA"/>
</dbReference>
<feature type="transmembrane region" description="Helical" evidence="1">
    <location>
        <begin position="33"/>
        <end position="51"/>
    </location>
</feature>
<protein>
    <submittedName>
        <fullName evidence="3">Uncharacterized protein</fullName>
    </submittedName>
</protein>
<dbReference type="GeneID" id="89989455"/>
<dbReference type="RefSeq" id="XP_064720613.1">
    <property type="nucleotide sequence ID" value="XM_064864541.1"/>
</dbReference>